<dbReference type="AlphaFoldDB" id="A0A3B0WWI7"/>
<dbReference type="PROSITE" id="PS51257">
    <property type="entry name" value="PROKAR_LIPOPROTEIN"/>
    <property type="match status" value="1"/>
</dbReference>
<organism evidence="1">
    <name type="scientific">hydrothermal vent metagenome</name>
    <dbReference type="NCBI Taxonomy" id="652676"/>
    <lineage>
        <taxon>unclassified sequences</taxon>
        <taxon>metagenomes</taxon>
        <taxon>ecological metagenomes</taxon>
    </lineage>
</organism>
<sequence>MNNRYIKILVLISCSALAIAGCSSDNSALQSPSTTGTDANSGTISQKNFSVLTADLNPSVIDETANTLTQTSVEITAFIGDRNNQVLTDSHTINFAAEYGLIEPSCVTENGECSVTWTAIKFPEPGGPGDDGFATITAYASGEEGFTDTNGNNTFDDGDATFDDLEEPFIDSDESGGFTAGDQIIDVKSTNDPTGENLVHDIADGFFNGSGCTHSSLCGDRKITTVFARVSMNLIVNEILSRTIGGTVTGLDPSSTGVVLRLNNVEDLPINANGDYTFTAEVDDGQTYTVTVLTNPTLPTQTCSLANATGTVSANVTNVDVTCATNTFTIAGNISGIPSGETVTLQNNGGDDLLINADGAFIFTTPIADGAGYNVTILVDAATATCTPSGGTGSDTVSGSNITNVTIGCI</sequence>
<proteinExistence type="predicted"/>
<name>A0A3B0WWI7_9ZZZZ</name>
<reference evidence="1" key="1">
    <citation type="submission" date="2018-06" db="EMBL/GenBank/DDBJ databases">
        <authorList>
            <person name="Zhirakovskaya E."/>
        </authorList>
    </citation>
    <scope>NUCLEOTIDE SEQUENCE</scope>
</reference>
<protein>
    <submittedName>
        <fullName evidence="1">Invasin domain protein</fullName>
    </submittedName>
</protein>
<evidence type="ECO:0000313" key="1">
    <source>
        <dbReference type="EMBL" id="VAW55582.1"/>
    </source>
</evidence>
<gene>
    <name evidence="1" type="ORF">MNBD_GAMMA05-2153</name>
</gene>
<accession>A0A3B0WWI7</accession>
<dbReference type="EMBL" id="UOFE01000049">
    <property type="protein sequence ID" value="VAW55582.1"/>
    <property type="molecule type" value="Genomic_DNA"/>
</dbReference>